<name>A0A8J3DYJ5_9HYPH</name>
<dbReference type="Proteomes" id="UP000630142">
    <property type="component" value="Unassembled WGS sequence"/>
</dbReference>
<evidence type="ECO:0000313" key="1">
    <source>
        <dbReference type="EMBL" id="GHD24604.1"/>
    </source>
</evidence>
<gene>
    <name evidence="1" type="ORF">GCM10016234_40860</name>
</gene>
<comment type="caution">
    <text evidence="1">The sequence shown here is derived from an EMBL/GenBank/DDBJ whole genome shotgun (WGS) entry which is preliminary data.</text>
</comment>
<proteinExistence type="predicted"/>
<dbReference type="AlphaFoldDB" id="A0A8J3DYJ5"/>
<evidence type="ECO:0000313" key="2">
    <source>
        <dbReference type="Proteomes" id="UP000630142"/>
    </source>
</evidence>
<keyword evidence="2" id="KW-1185">Reference proteome</keyword>
<sequence length="56" mass="6088">MILVAVSTITSPIWRYAFEVPAPAVNAFARCANIFGGPANIITVVPAEPLPYHKYE</sequence>
<dbReference type="EMBL" id="BMZQ01000008">
    <property type="protein sequence ID" value="GHD24604.1"/>
    <property type="molecule type" value="Genomic_DNA"/>
</dbReference>
<reference evidence="1" key="1">
    <citation type="journal article" date="2014" name="Int. J. Syst. Evol. Microbiol.">
        <title>Complete genome sequence of Corynebacterium casei LMG S-19264T (=DSM 44701T), isolated from a smear-ripened cheese.</title>
        <authorList>
            <consortium name="US DOE Joint Genome Institute (JGI-PGF)"/>
            <person name="Walter F."/>
            <person name="Albersmeier A."/>
            <person name="Kalinowski J."/>
            <person name="Ruckert C."/>
        </authorList>
    </citation>
    <scope>NUCLEOTIDE SEQUENCE</scope>
    <source>
        <strain evidence="1">KCTC 42249</strain>
    </source>
</reference>
<protein>
    <submittedName>
        <fullName evidence="1">Uncharacterized protein</fullName>
    </submittedName>
</protein>
<accession>A0A8J3DYJ5</accession>
<reference evidence="1" key="2">
    <citation type="submission" date="2020-09" db="EMBL/GenBank/DDBJ databases">
        <authorList>
            <person name="Sun Q."/>
            <person name="Kim S."/>
        </authorList>
    </citation>
    <scope>NUCLEOTIDE SEQUENCE</scope>
    <source>
        <strain evidence="1">KCTC 42249</strain>
    </source>
</reference>
<organism evidence="1 2">
    <name type="scientific">Tianweitania populi</name>
    <dbReference type="NCBI Taxonomy" id="1607949"/>
    <lineage>
        <taxon>Bacteria</taxon>
        <taxon>Pseudomonadati</taxon>
        <taxon>Pseudomonadota</taxon>
        <taxon>Alphaproteobacteria</taxon>
        <taxon>Hyphomicrobiales</taxon>
        <taxon>Phyllobacteriaceae</taxon>
        <taxon>Tianweitania</taxon>
    </lineage>
</organism>